<dbReference type="OrthoDB" id="27819at2759"/>
<dbReference type="SUPFAM" id="SSF57184">
    <property type="entry name" value="Growth factor receptor domain"/>
    <property type="match status" value="1"/>
</dbReference>
<dbReference type="eggNOG" id="KOG3525">
    <property type="taxonomic scope" value="Eukaryota"/>
</dbReference>
<dbReference type="RefSeq" id="XP_004032379.1">
    <property type="nucleotide sequence ID" value="XM_004032331.1"/>
</dbReference>
<evidence type="ECO:0000313" key="1">
    <source>
        <dbReference type="EMBL" id="EGR30792.1"/>
    </source>
</evidence>
<dbReference type="SMART" id="SM00261">
    <property type="entry name" value="FU"/>
    <property type="match status" value="3"/>
</dbReference>
<proteinExistence type="predicted"/>
<gene>
    <name evidence="1" type="ORF">IMG5_123520</name>
</gene>
<dbReference type="InterPro" id="IPR009030">
    <property type="entry name" value="Growth_fac_rcpt_cys_sf"/>
</dbReference>
<dbReference type="AlphaFoldDB" id="G0QVG4"/>
<keyword evidence="2" id="KW-1185">Reference proteome</keyword>
<dbReference type="GeneID" id="14906912"/>
<evidence type="ECO:0000313" key="2">
    <source>
        <dbReference type="Proteomes" id="UP000008983"/>
    </source>
</evidence>
<accession>G0QVG4</accession>
<dbReference type="STRING" id="857967.G0QVG4"/>
<sequence length="313" mass="34234">MCLYGSFNKDDVKNCGFLIIGFNGSNPVSSCSTHVLLGGYDVYIEIEISSNLDEDAFNESFGINEFKIIADECMHQCAQCKDSVSCSSCFKGQYLDLGVCSNCISQCEQCSNGTSCDLCKNGFFYNDFQCVSACPNNKYVDNIKRTCNDCNIKCKTCSNATDCETCFLNRELPGCGCPAHNYDNLNYQQACFACSNISDGCSTCNDRTCQECLAPRFLDGNSCVNICPSGKWGNTATRQCTACQAKCVTCSNDNTCDTCFENRVPQQCNCPQYSYDPSAFNQACTMCSTFSTGCATCNATECLTYNVIHAQVQ</sequence>
<dbReference type="Proteomes" id="UP000008983">
    <property type="component" value="Unassembled WGS sequence"/>
</dbReference>
<dbReference type="InterPro" id="IPR006212">
    <property type="entry name" value="Furin_repeat"/>
</dbReference>
<dbReference type="Gene3D" id="2.10.220.10">
    <property type="entry name" value="Hormone Receptor, Insulin-like Growth Factor Receptor 1, Chain A, domain 2"/>
    <property type="match status" value="2"/>
</dbReference>
<dbReference type="EMBL" id="GL983943">
    <property type="protein sequence ID" value="EGR30792.1"/>
    <property type="molecule type" value="Genomic_DNA"/>
</dbReference>
<name>G0QVG4_ICHMU</name>
<reference evidence="1 2" key="1">
    <citation type="submission" date="2011-07" db="EMBL/GenBank/DDBJ databases">
        <authorList>
            <person name="Coyne R."/>
            <person name="Brami D."/>
            <person name="Johnson J."/>
            <person name="Hostetler J."/>
            <person name="Hannick L."/>
            <person name="Clark T."/>
            <person name="Cassidy-Hanley D."/>
            <person name="Inman J."/>
        </authorList>
    </citation>
    <scope>NUCLEOTIDE SEQUENCE [LARGE SCALE GENOMIC DNA]</scope>
    <source>
        <strain evidence="1 2">G5</strain>
    </source>
</reference>
<dbReference type="InParanoid" id="G0QVG4"/>
<evidence type="ECO:0008006" key="3">
    <source>
        <dbReference type="Google" id="ProtNLM"/>
    </source>
</evidence>
<organism evidence="1 2">
    <name type="scientific">Ichthyophthirius multifiliis</name>
    <name type="common">White spot disease agent</name>
    <name type="synonym">Ich</name>
    <dbReference type="NCBI Taxonomy" id="5932"/>
    <lineage>
        <taxon>Eukaryota</taxon>
        <taxon>Sar</taxon>
        <taxon>Alveolata</taxon>
        <taxon>Ciliophora</taxon>
        <taxon>Intramacronucleata</taxon>
        <taxon>Oligohymenophorea</taxon>
        <taxon>Hymenostomatida</taxon>
        <taxon>Ophryoglenina</taxon>
        <taxon>Ichthyophthirius</taxon>
    </lineage>
</organism>
<protein>
    <recommendedName>
        <fullName evidence="3">Furin</fullName>
    </recommendedName>
</protein>
<dbReference type="OMA" id="LCERCCV"/>